<gene>
    <name evidence="1" type="ORF">FPRO_14984</name>
</gene>
<reference evidence="2" key="1">
    <citation type="journal article" date="2016" name="Genome Biol. Evol.">
        <title>Comparative 'omics' of the Fusarium fujikuroi species complex highlights differences in genetic potential and metabolite synthesis.</title>
        <authorList>
            <person name="Niehaus E.-M."/>
            <person name="Muensterkoetter M."/>
            <person name="Proctor R.H."/>
            <person name="Brown D.W."/>
            <person name="Sharon A."/>
            <person name="Idan Y."/>
            <person name="Oren-Young L."/>
            <person name="Sieber C.M."/>
            <person name="Novak O."/>
            <person name="Pencik A."/>
            <person name="Tarkowska D."/>
            <person name="Hromadova K."/>
            <person name="Freeman S."/>
            <person name="Maymon M."/>
            <person name="Elazar M."/>
            <person name="Youssef S.A."/>
            <person name="El-Shabrawy E.S.M."/>
            <person name="Shalaby A.B.A."/>
            <person name="Houterman P."/>
            <person name="Brock N.L."/>
            <person name="Burkhardt I."/>
            <person name="Tsavkelova E.A."/>
            <person name="Dickschat J.S."/>
            <person name="Galuszka P."/>
            <person name="Gueldener U."/>
            <person name="Tudzynski B."/>
        </authorList>
    </citation>
    <scope>NUCLEOTIDE SEQUENCE [LARGE SCALE GENOMIC DNA]</scope>
    <source>
        <strain evidence="2">ET1</strain>
    </source>
</reference>
<evidence type="ECO:0000313" key="1">
    <source>
        <dbReference type="EMBL" id="CZR45840.1"/>
    </source>
</evidence>
<dbReference type="InterPro" id="IPR031127">
    <property type="entry name" value="E3_UB_ligase_RBR"/>
</dbReference>
<dbReference type="PANTHER" id="PTHR11685">
    <property type="entry name" value="RBR FAMILY RING FINGER AND IBR DOMAIN-CONTAINING"/>
    <property type="match status" value="1"/>
</dbReference>
<keyword evidence="2" id="KW-1185">Reference proteome</keyword>
<evidence type="ECO:0000313" key="2">
    <source>
        <dbReference type="Proteomes" id="UP000183971"/>
    </source>
</evidence>
<dbReference type="Gene3D" id="3.30.40.10">
    <property type="entry name" value="Zinc/RING finger domain, C3HC4 (zinc finger)"/>
    <property type="match status" value="1"/>
</dbReference>
<proteinExistence type="predicted"/>
<dbReference type="InterPro" id="IPR013083">
    <property type="entry name" value="Znf_RING/FYVE/PHD"/>
</dbReference>
<dbReference type="GeneID" id="42059841"/>
<dbReference type="Proteomes" id="UP000183971">
    <property type="component" value="Unassembled WGS sequence"/>
</dbReference>
<comment type="caution">
    <text evidence="1">The sequence shown here is derived from an EMBL/GenBank/DDBJ whole genome shotgun (WGS) entry which is preliminary data.</text>
</comment>
<sequence>MDQQHPQGKQPKECLELQDKKRLTMQSVSENQLNVAILESDDQVFEEGSEGDMATIFCSQEKQIESLQETVSNLVSQNKLLISRYYDRMNESVSLRSNVLTSNHDLQNALYDTKAMVYAFNELQSQVLHLKQPKISMTTPRSIIVNKLLNPPLSTAKDSRPPMPIQIQMAKDLKATLDREMGASEALYIYTKFEDWLGTEALQSVILVTCCVCKKVRFRQAVGFSKPRPLNEFIDRDLRLGCQHPVCSTCFLKSIFSSLAQLRETWWRARSLEICLPCPCGCSPAGVHINDRSSLLQVLQYLGNEKAEFSVITIYDTILQLMQSLYFVEPPLTSRARKVAARLHFKMMKNGLMHSPFDQKYRRQTRSEVGSPWKADFSHVGLYNIEEGRKTLQVPIFTQLLRTEKTPIDCVICAESIYNVSYDAVDEWIEVCVEFDGDWVWKISRFPKILRARCKHTINFCTSCLQKHIGSQLEQLGKSACDSIRCPSQTCQRLLTYEEVQLYAKQETFAQYNNYLQPKVLRRDIPFLSHSA</sequence>
<name>A0A1L7VZI7_FUSPR</name>
<dbReference type="AlphaFoldDB" id="A0A1L7VZI7"/>
<dbReference type="EMBL" id="FJOF01000009">
    <property type="protein sequence ID" value="CZR45840.1"/>
    <property type="molecule type" value="Genomic_DNA"/>
</dbReference>
<dbReference type="GO" id="GO:0016567">
    <property type="term" value="P:protein ubiquitination"/>
    <property type="evidence" value="ECO:0007669"/>
    <property type="project" value="InterPro"/>
</dbReference>
<accession>A0A1L7VZI7</accession>
<dbReference type="SUPFAM" id="SSF57850">
    <property type="entry name" value="RING/U-box"/>
    <property type="match status" value="1"/>
</dbReference>
<protein>
    <recommendedName>
        <fullName evidence="3">RING-type domain-containing protein</fullName>
    </recommendedName>
</protein>
<dbReference type="GO" id="GO:0004842">
    <property type="term" value="F:ubiquitin-protein transferase activity"/>
    <property type="evidence" value="ECO:0007669"/>
    <property type="project" value="InterPro"/>
</dbReference>
<dbReference type="VEuPathDB" id="FungiDB:FPRO_14984"/>
<dbReference type="RefSeq" id="XP_031086374.1">
    <property type="nucleotide sequence ID" value="XM_031220746.1"/>
</dbReference>
<evidence type="ECO:0008006" key="3">
    <source>
        <dbReference type="Google" id="ProtNLM"/>
    </source>
</evidence>
<organism evidence="1 2">
    <name type="scientific">Fusarium proliferatum (strain ET1)</name>
    <name type="common">Orchid endophyte fungus</name>
    <dbReference type="NCBI Taxonomy" id="1227346"/>
    <lineage>
        <taxon>Eukaryota</taxon>
        <taxon>Fungi</taxon>
        <taxon>Dikarya</taxon>
        <taxon>Ascomycota</taxon>
        <taxon>Pezizomycotina</taxon>
        <taxon>Sordariomycetes</taxon>
        <taxon>Hypocreomycetidae</taxon>
        <taxon>Hypocreales</taxon>
        <taxon>Nectriaceae</taxon>
        <taxon>Fusarium</taxon>
        <taxon>Fusarium fujikuroi species complex</taxon>
    </lineage>
</organism>